<feature type="transmembrane region" description="Helical" evidence="1">
    <location>
        <begin position="185"/>
        <end position="206"/>
    </location>
</feature>
<evidence type="ECO:0000256" key="1">
    <source>
        <dbReference type="SAM" id="Phobius"/>
    </source>
</evidence>
<name>B7AX11_9FIRM</name>
<organism evidence="2 3">
    <name type="scientific">[Bacteroides] pectinophilus ATCC 43243</name>
    <dbReference type="NCBI Taxonomy" id="483218"/>
    <lineage>
        <taxon>Bacteria</taxon>
        <taxon>Bacillati</taxon>
        <taxon>Bacillota</taxon>
        <taxon>Clostridia</taxon>
        <taxon>Eubacteriales</taxon>
    </lineage>
</organism>
<dbReference type="Proteomes" id="UP000003136">
    <property type="component" value="Unassembled WGS sequence"/>
</dbReference>
<evidence type="ECO:0000313" key="2">
    <source>
        <dbReference type="EMBL" id="EEC56752.1"/>
    </source>
</evidence>
<keyword evidence="1" id="KW-1133">Transmembrane helix</keyword>
<keyword evidence="1" id="KW-0812">Transmembrane</keyword>
<dbReference type="HOGENOM" id="CLU_1150071_0_0_9"/>
<protein>
    <submittedName>
        <fullName evidence="2">Uncharacterized protein</fullName>
    </submittedName>
</protein>
<reference evidence="2 3" key="1">
    <citation type="submission" date="2008-11" db="EMBL/GenBank/DDBJ databases">
        <title>Draft genome sequence of Bacteroides pectinophilus (ATCC 43243).</title>
        <authorList>
            <person name="Sudarsanam P."/>
            <person name="Ley R."/>
            <person name="Guruge J."/>
            <person name="Turnbaugh P.J."/>
            <person name="Mahowald M."/>
            <person name="Liep D."/>
            <person name="Gordon J."/>
        </authorList>
    </citation>
    <scope>NUCLEOTIDE SEQUENCE [LARGE SCALE GENOMIC DNA]</scope>
    <source>
        <strain evidence="2 3">ATCC 43243</strain>
    </source>
</reference>
<dbReference type="EMBL" id="ABVQ01000037">
    <property type="protein sequence ID" value="EEC56752.1"/>
    <property type="molecule type" value="Genomic_DNA"/>
</dbReference>
<feature type="transmembrane region" description="Helical" evidence="1">
    <location>
        <begin position="108"/>
        <end position="129"/>
    </location>
</feature>
<gene>
    <name evidence="2" type="ORF">BACPEC_03261</name>
</gene>
<evidence type="ECO:0000313" key="3">
    <source>
        <dbReference type="Proteomes" id="UP000003136"/>
    </source>
</evidence>
<feature type="transmembrane region" description="Helical" evidence="1">
    <location>
        <begin position="212"/>
        <end position="231"/>
    </location>
</feature>
<dbReference type="AlphaFoldDB" id="B7AX11"/>
<proteinExistence type="predicted"/>
<keyword evidence="3" id="KW-1185">Reference proteome</keyword>
<comment type="caution">
    <text evidence="2">The sequence shown here is derived from an EMBL/GenBank/DDBJ whole genome shotgun (WGS) entry which is preliminary data.</text>
</comment>
<reference evidence="2 3" key="2">
    <citation type="submission" date="2008-11" db="EMBL/GenBank/DDBJ databases">
        <authorList>
            <person name="Fulton L."/>
            <person name="Clifton S."/>
            <person name="Fulton B."/>
            <person name="Xu J."/>
            <person name="Minx P."/>
            <person name="Pepin K.H."/>
            <person name="Johnson M."/>
            <person name="Bhonagiri V."/>
            <person name="Nash W.E."/>
            <person name="Mardis E.R."/>
            <person name="Wilson R.K."/>
        </authorList>
    </citation>
    <scope>NUCLEOTIDE SEQUENCE [LARGE SCALE GENOMIC DNA]</scope>
    <source>
        <strain evidence="2 3">ATCC 43243</strain>
    </source>
</reference>
<keyword evidence="1" id="KW-0472">Membrane</keyword>
<accession>B7AX11</accession>
<sequence>MTDNNVNNEPDLKDDSLDVIEPLEIEETADEEIEIVDVGDVPPKEVDLNLGDEPFEIGMDTVEKMDATSQPAPEEIEDAGTDAPKKDVMLKDFDSIYESFMGDANKKLILIAALVAIIGSFFVFCKISVSNDMPAQAIAVFFNGLSESLISRILSKICILAIIAVVVLVMIDLKTIASKVMLASLLLYVIQCTLFIFLSAASYAIPVTSLRPGLGFIITTLGILVMAFGVHKNKVTVRLYK</sequence>
<feature type="transmembrane region" description="Helical" evidence="1">
    <location>
        <begin position="149"/>
        <end position="173"/>
    </location>
</feature>